<dbReference type="PANTHER" id="PTHR31723:SF10">
    <property type="entry name" value="PATHOGEN-RELATED PROTEIN"/>
    <property type="match status" value="1"/>
</dbReference>
<evidence type="ECO:0000313" key="3">
    <source>
        <dbReference type="Proteomes" id="UP001152797"/>
    </source>
</evidence>
<dbReference type="InterPro" id="IPR032710">
    <property type="entry name" value="NTF2-like_dom_sf"/>
</dbReference>
<dbReference type="EMBL" id="CAMXCT020005190">
    <property type="protein sequence ID" value="CAL1165013.1"/>
    <property type="molecule type" value="Genomic_DNA"/>
</dbReference>
<dbReference type="Proteomes" id="UP001152797">
    <property type="component" value="Unassembled WGS sequence"/>
</dbReference>
<dbReference type="OrthoDB" id="65445at2759"/>
<evidence type="ECO:0000313" key="2">
    <source>
        <dbReference type="EMBL" id="CAL4798950.1"/>
    </source>
</evidence>
<dbReference type="PANTHER" id="PTHR31723">
    <property type="entry name" value="PATHOGENESIS-RELATED FAMILY PROTEIN"/>
    <property type="match status" value="1"/>
</dbReference>
<dbReference type="Gene3D" id="3.10.450.50">
    <property type="match status" value="1"/>
</dbReference>
<proteinExistence type="predicted"/>
<evidence type="ECO:0000313" key="1">
    <source>
        <dbReference type="EMBL" id="CAI4011638.1"/>
    </source>
</evidence>
<dbReference type="InterPro" id="IPR053218">
    <property type="entry name" value="Pathogen-related_defense"/>
</dbReference>
<dbReference type="EMBL" id="CAMXCT030005190">
    <property type="protein sequence ID" value="CAL4798950.1"/>
    <property type="molecule type" value="Genomic_DNA"/>
</dbReference>
<dbReference type="EMBL" id="CAMXCT010005190">
    <property type="protein sequence ID" value="CAI4011638.1"/>
    <property type="molecule type" value="Genomic_DNA"/>
</dbReference>
<keyword evidence="3" id="KW-1185">Reference proteome</keyword>
<accession>A0A9P1GFY5</accession>
<protein>
    <submittedName>
        <fullName evidence="2">Pathogen-related protein</fullName>
    </submittedName>
</protein>
<sequence>MEVPGTAPVAAKEVVASPAGYAPPSMAQTYMRGPLTVSGSGKPLSAEELAACKEELEAIKKEFGLHEPDRAHMNEEGTKWRFGGVPDYSLVNLKYLQGRTKNHAAGSLELIVENLVKTWEMERSHKVDPNQHRSVDPEKFQIGANGWTKYGNEEANTVGNYNVLLSGCPAKLYDSSQTTWEESHAKFHNAFAAFPWELLEVFSGPPKVAFTWRHWGEFTGTYEDNKGKGELVEVFGFGVAIVDDQLRLVDVEIFYKAEAFLEVLRGERPAEELSRGRDLLGVAAASGCPHLKTQVPS</sequence>
<comment type="caution">
    <text evidence="1">The sequence shown here is derived from an EMBL/GenBank/DDBJ whole genome shotgun (WGS) entry which is preliminary data.</text>
</comment>
<dbReference type="SUPFAM" id="SSF54427">
    <property type="entry name" value="NTF2-like"/>
    <property type="match status" value="1"/>
</dbReference>
<name>A0A9P1GFY5_9DINO</name>
<organism evidence="1">
    <name type="scientific">Cladocopium goreaui</name>
    <dbReference type="NCBI Taxonomy" id="2562237"/>
    <lineage>
        <taxon>Eukaryota</taxon>
        <taxon>Sar</taxon>
        <taxon>Alveolata</taxon>
        <taxon>Dinophyceae</taxon>
        <taxon>Suessiales</taxon>
        <taxon>Symbiodiniaceae</taxon>
        <taxon>Cladocopium</taxon>
    </lineage>
</organism>
<reference evidence="2 3" key="2">
    <citation type="submission" date="2024-05" db="EMBL/GenBank/DDBJ databases">
        <authorList>
            <person name="Chen Y."/>
            <person name="Shah S."/>
            <person name="Dougan E. K."/>
            <person name="Thang M."/>
            <person name="Chan C."/>
        </authorList>
    </citation>
    <scope>NUCLEOTIDE SEQUENCE [LARGE SCALE GENOMIC DNA]</scope>
</reference>
<dbReference type="AlphaFoldDB" id="A0A9P1GFY5"/>
<gene>
    <name evidence="1" type="ORF">C1SCF055_LOCUS36780</name>
</gene>
<reference evidence="1" key="1">
    <citation type="submission" date="2022-10" db="EMBL/GenBank/DDBJ databases">
        <authorList>
            <person name="Chen Y."/>
            <person name="Dougan E. K."/>
            <person name="Chan C."/>
            <person name="Rhodes N."/>
            <person name="Thang M."/>
        </authorList>
    </citation>
    <scope>NUCLEOTIDE SEQUENCE</scope>
</reference>